<dbReference type="InterPro" id="IPR027266">
    <property type="entry name" value="TrmE/GcvT-like"/>
</dbReference>
<dbReference type="RefSeq" id="WP_093204235.1">
    <property type="nucleotide sequence ID" value="NZ_FNGS01000005.1"/>
</dbReference>
<dbReference type="InterPro" id="IPR027417">
    <property type="entry name" value="P-loop_NTPase"/>
</dbReference>
<dbReference type="Gene3D" id="3.30.1360.120">
    <property type="entry name" value="Probable tRNA modification gtpase trme, domain 1"/>
    <property type="match status" value="1"/>
</dbReference>
<keyword evidence="9" id="KW-0963">Cytoplasm</keyword>
<feature type="binding site" evidence="9">
    <location>
        <position position="233"/>
    </location>
    <ligand>
        <name>Mg(2+)</name>
        <dbReference type="ChEBI" id="CHEBI:18420"/>
    </ligand>
</feature>
<dbReference type="Gene3D" id="1.20.120.430">
    <property type="entry name" value="tRNA modification GTPase MnmE domain 2"/>
    <property type="match status" value="1"/>
</dbReference>
<dbReference type="InterPro" id="IPR018948">
    <property type="entry name" value="GTP-bd_TrmE_N"/>
</dbReference>
<sequence>MAQNQTICALATPPGVGAIGVIRVSGPETFPIVQKLFRGKNLAEQPGHTIHFGTIRDEHNEIVDEVLVSVFKAPHSYTKEDSVEISCHASGFIIQKILRLLLKNGCRMAQNGEYTQRAFLNGQLDLAQAEAVADLIASDSEASHRAAIHQIRGGFSKDIAQLREQLIHFASMIELELDFGEEDVEFADRDQLRRLITEICLALRPLIDSFELGNVLKEGVPVAIVGPPNAGKSTLLNALLNEEKAIVTDIAGTTRDVIEDVLILDGIKFRILDTAGIRETSDKVEAIGVERSLAAMEKADIILKLSSADVADPAFETLFAERMGSSDRVISIRTKADLPENEGVGADLILSAATGEGIDALRDALVTRARGQRTGDTVVTNLRHYEHLTATDAALERALRGLDSGITQDWLAMDIRQALHHLGEITGQITTDDLLEVIFSKFCIGK</sequence>
<dbReference type="OrthoDB" id="9805918at2"/>
<evidence type="ECO:0000256" key="8">
    <source>
        <dbReference type="ARBA" id="ARBA00023134"/>
    </source>
</evidence>
<feature type="binding site" evidence="9">
    <location>
        <begin position="273"/>
        <end position="276"/>
    </location>
    <ligand>
        <name>GTP</name>
        <dbReference type="ChEBI" id="CHEBI:37565"/>
    </ligand>
</feature>
<dbReference type="GO" id="GO:0005829">
    <property type="term" value="C:cytosol"/>
    <property type="evidence" value="ECO:0007669"/>
    <property type="project" value="TreeGrafter"/>
</dbReference>
<evidence type="ECO:0000313" key="12">
    <source>
        <dbReference type="EMBL" id="SDM21655.1"/>
    </source>
</evidence>
<keyword evidence="13" id="KW-1185">Reference proteome</keyword>
<evidence type="ECO:0000256" key="5">
    <source>
        <dbReference type="ARBA" id="ARBA00022801"/>
    </source>
</evidence>
<evidence type="ECO:0000256" key="4">
    <source>
        <dbReference type="ARBA" id="ARBA00022741"/>
    </source>
</evidence>
<keyword evidence="8 9" id="KW-0342">GTP-binding</keyword>
<keyword evidence="4 9" id="KW-0547">Nucleotide-binding</keyword>
<dbReference type="PANTHER" id="PTHR42714">
    <property type="entry name" value="TRNA MODIFICATION GTPASE GTPBP3"/>
    <property type="match status" value="1"/>
</dbReference>
<dbReference type="SUPFAM" id="SSF116878">
    <property type="entry name" value="TrmE connector domain"/>
    <property type="match status" value="1"/>
</dbReference>
<dbReference type="Gene3D" id="3.40.50.300">
    <property type="entry name" value="P-loop containing nucleotide triphosphate hydrolases"/>
    <property type="match status" value="1"/>
</dbReference>
<dbReference type="SUPFAM" id="SSF52540">
    <property type="entry name" value="P-loop containing nucleoside triphosphate hydrolases"/>
    <property type="match status" value="1"/>
</dbReference>
<dbReference type="InterPro" id="IPR025867">
    <property type="entry name" value="MnmE_helical"/>
</dbReference>
<evidence type="ECO:0000256" key="10">
    <source>
        <dbReference type="RuleBase" id="RU003313"/>
    </source>
</evidence>
<gene>
    <name evidence="9" type="primary">mnmE</name>
    <name evidence="9" type="synonym">trmE</name>
    <name evidence="12" type="ORF">SAMN04488090_2863</name>
</gene>
<dbReference type="Pfam" id="PF12631">
    <property type="entry name" value="MnmE_helical"/>
    <property type="match status" value="1"/>
</dbReference>
<keyword evidence="6 9" id="KW-0460">Magnesium</keyword>
<feature type="domain" description="TrmE-type G" evidence="11">
    <location>
        <begin position="219"/>
        <end position="370"/>
    </location>
</feature>
<comment type="similarity">
    <text evidence="1 9 10">Belongs to the TRAFAC class TrmE-Era-EngA-EngB-Septin-like GTPase superfamily. TrmE GTPase family.</text>
</comment>
<feature type="binding site" evidence="9">
    <location>
        <begin position="248"/>
        <end position="254"/>
    </location>
    <ligand>
        <name>GTP</name>
        <dbReference type="ChEBI" id="CHEBI:37565"/>
    </ligand>
</feature>
<dbReference type="EMBL" id="FNGS01000005">
    <property type="protein sequence ID" value="SDM21655.1"/>
    <property type="molecule type" value="Genomic_DNA"/>
</dbReference>
<dbReference type="PROSITE" id="PS51709">
    <property type="entry name" value="G_TRME"/>
    <property type="match status" value="1"/>
</dbReference>
<comment type="function">
    <text evidence="9">Exhibits a very high intrinsic GTPase hydrolysis rate. Involved in the addition of a carboxymethylaminomethyl (cmnm) group at the wobble position (U34) of certain tRNAs, forming tRNA-cmnm(5)s(2)U34.</text>
</comment>
<keyword evidence="3 9" id="KW-0479">Metal-binding</keyword>
<dbReference type="PANTHER" id="PTHR42714:SF2">
    <property type="entry name" value="TRNA MODIFICATION GTPASE GTPBP3, MITOCHONDRIAL"/>
    <property type="match status" value="1"/>
</dbReference>
<dbReference type="PRINTS" id="PR00326">
    <property type="entry name" value="GTP1OBG"/>
</dbReference>
<dbReference type="GO" id="GO:0002098">
    <property type="term" value="P:tRNA wobble uridine modification"/>
    <property type="evidence" value="ECO:0007669"/>
    <property type="project" value="TreeGrafter"/>
</dbReference>
<dbReference type="NCBIfam" id="NF003661">
    <property type="entry name" value="PRK05291.1-3"/>
    <property type="match status" value="1"/>
</dbReference>
<dbReference type="GO" id="GO:0030488">
    <property type="term" value="P:tRNA methylation"/>
    <property type="evidence" value="ECO:0007669"/>
    <property type="project" value="TreeGrafter"/>
</dbReference>
<feature type="binding site" evidence="9">
    <location>
        <position position="248"/>
    </location>
    <ligand>
        <name>K(+)</name>
        <dbReference type="ChEBI" id="CHEBI:29103"/>
    </ligand>
</feature>
<evidence type="ECO:0000313" key="13">
    <source>
        <dbReference type="Proteomes" id="UP000198901"/>
    </source>
</evidence>
<dbReference type="InterPro" id="IPR027368">
    <property type="entry name" value="MnmE_dom2"/>
</dbReference>
<evidence type="ECO:0000256" key="6">
    <source>
        <dbReference type="ARBA" id="ARBA00022842"/>
    </source>
</evidence>
<accession>A0A1G9RGU4</accession>
<dbReference type="FunFam" id="3.30.1360.120:FF:000003">
    <property type="entry name" value="tRNA modification GTPase MnmE"/>
    <property type="match status" value="1"/>
</dbReference>
<dbReference type="CDD" id="cd14858">
    <property type="entry name" value="TrmE_N"/>
    <property type="match status" value="1"/>
</dbReference>
<dbReference type="STRING" id="563176.SAMN04488090_2863"/>
<dbReference type="GO" id="GO:0046872">
    <property type="term" value="F:metal ion binding"/>
    <property type="evidence" value="ECO:0007669"/>
    <property type="project" value="UniProtKB-KW"/>
</dbReference>
<dbReference type="GO" id="GO:0003924">
    <property type="term" value="F:GTPase activity"/>
    <property type="evidence" value="ECO:0007669"/>
    <property type="project" value="UniProtKB-UniRule"/>
</dbReference>
<dbReference type="NCBIfam" id="TIGR00450">
    <property type="entry name" value="mnmE_trmE_thdF"/>
    <property type="match status" value="1"/>
</dbReference>
<organism evidence="12 13">
    <name type="scientific">Siphonobacter aquaeclarae</name>
    <dbReference type="NCBI Taxonomy" id="563176"/>
    <lineage>
        <taxon>Bacteria</taxon>
        <taxon>Pseudomonadati</taxon>
        <taxon>Bacteroidota</taxon>
        <taxon>Cytophagia</taxon>
        <taxon>Cytophagales</taxon>
        <taxon>Cytophagaceae</taxon>
        <taxon>Siphonobacter</taxon>
    </lineage>
</organism>
<evidence type="ECO:0000256" key="9">
    <source>
        <dbReference type="HAMAP-Rule" id="MF_00379"/>
    </source>
</evidence>
<evidence type="ECO:0000256" key="3">
    <source>
        <dbReference type="ARBA" id="ARBA00022723"/>
    </source>
</evidence>
<dbReference type="GO" id="GO:0042802">
    <property type="term" value="F:identical protein binding"/>
    <property type="evidence" value="ECO:0007669"/>
    <property type="project" value="UniProtKB-ARBA"/>
</dbReference>
<feature type="binding site" evidence="9">
    <location>
        <begin position="229"/>
        <end position="234"/>
    </location>
    <ligand>
        <name>GTP</name>
        <dbReference type="ChEBI" id="CHEBI:37565"/>
    </ligand>
</feature>
<comment type="caution">
    <text evidence="9">Lacks conserved residue(s) required for the propagation of feature annotation.</text>
</comment>
<dbReference type="InterPro" id="IPR004520">
    <property type="entry name" value="GTPase_MnmE"/>
</dbReference>
<evidence type="ECO:0000256" key="7">
    <source>
        <dbReference type="ARBA" id="ARBA00022958"/>
    </source>
</evidence>
<comment type="subunit">
    <text evidence="9">Homodimer. Heterotetramer of two MnmE and two MnmG subunits.</text>
</comment>
<proteinExistence type="inferred from homology"/>
<comment type="subcellular location">
    <subcellularLocation>
        <location evidence="9">Cytoplasm</location>
    </subcellularLocation>
</comment>
<keyword evidence="2 9" id="KW-0819">tRNA processing</keyword>
<reference evidence="12 13" key="1">
    <citation type="submission" date="2016-10" db="EMBL/GenBank/DDBJ databases">
        <authorList>
            <person name="de Groot N.N."/>
        </authorList>
    </citation>
    <scope>NUCLEOTIDE SEQUENCE [LARGE SCALE GENOMIC DNA]</scope>
    <source>
        <strain evidence="12 13">DSM 21668</strain>
    </source>
</reference>
<dbReference type="HAMAP" id="MF_00379">
    <property type="entry name" value="GTPase_MnmE"/>
    <property type="match status" value="1"/>
</dbReference>
<keyword evidence="5 9" id="KW-0378">Hydrolase</keyword>
<protein>
    <recommendedName>
        <fullName evidence="9">tRNA modification GTPase MnmE</fullName>
        <ecNumber evidence="9">3.6.-.-</ecNumber>
    </recommendedName>
</protein>
<dbReference type="Proteomes" id="UP000198901">
    <property type="component" value="Unassembled WGS sequence"/>
</dbReference>
<dbReference type="InterPro" id="IPR005225">
    <property type="entry name" value="Small_GTP-bd"/>
</dbReference>
<feature type="binding site" evidence="9">
    <location>
        <position position="254"/>
    </location>
    <ligand>
        <name>Mg(2+)</name>
        <dbReference type="ChEBI" id="CHEBI:18420"/>
    </ligand>
</feature>
<dbReference type="CDD" id="cd04164">
    <property type="entry name" value="trmE"/>
    <property type="match status" value="1"/>
</dbReference>
<evidence type="ECO:0000256" key="2">
    <source>
        <dbReference type="ARBA" id="ARBA00022694"/>
    </source>
</evidence>
<dbReference type="Pfam" id="PF01926">
    <property type="entry name" value="MMR_HSR1"/>
    <property type="match status" value="1"/>
</dbReference>
<comment type="cofactor">
    <cofactor evidence="9">
        <name>K(+)</name>
        <dbReference type="ChEBI" id="CHEBI:29103"/>
    </cofactor>
    <text evidence="9">Binds 1 potassium ion per subunit.</text>
</comment>
<evidence type="ECO:0000259" key="11">
    <source>
        <dbReference type="PROSITE" id="PS51709"/>
    </source>
</evidence>
<evidence type="ECO:0000256" key="1">
    <source>
        <dbReference type="ARBA" id="ARBA00011043"/>
    </source>
</evidence>
<dbReference type="GO" id="GO:0005525">
    <property type="term" value="F:GTP binding"/>
    <property type="evidence" value="ECO:0007669"/>
    <property type="project" value="UniProtKB-UniRule"/>
</dbReference>
<feature type="binding site" evidence="9">
    <location>
        <position position="250"/>
    </location>
    <ligand>
        <name>K(+)</name>
        <dbReference type="ChEBI" id="CHEBI:29103"/>
    </ligand>
</feature>
<keyword evidence="7 9" id="KW-0630">Potassium</keyword>
<dbReference type="EC" id="3.6.-.-" evidence="9"/>
<feature type="binding site" evidence="9">
    <location>
        <position position="253"/>
    </location>
    <ligand>
        <name>K(+)</name>
        <dbReference type="ChEBI" id="CHEBI:29103"/>
    </ligand>
</feature>
<feature type="binding site" evidence="9">
    <location>
        <position position="229"/>
    </location>
    <ligand>
        <name>K(+)</name>
        <dbReference type="ChEBI" id="CHEBI:29103"/>
    </ligand>
</feature>
<dbReference type="AlphaFoldDB" id="A0A1G9RGU4"/>
<name>A0A1G9RGU4_9BACT</name>
<dbReference type="InterPro" id="IPR006073">
    <property type="entry name" value="GTP-bd"/>
</dbReference>
<dbReference type="InterPro" id="IPR031168">
    <property type="entry name" value="G_TrmE"/>
</dbReference>
<dbReference type="Pfam" id="PF10396">
    <property type="entry name" value="TrmE_N"/>
    <property type="match status" value="1"/>
</dbReference>
<dbReference type="NCBIfam" id="TIGR00231">
    <property type="entry name" value="small_GTP"/>
    <property type="match status" value="1"/>
</dbReference>